<accession>A0ABP9SS06</accession>
<evidence type="ECO:0000313" key="1">
    <source>
        <dbReference type="EMBL" id="GAA5200037.1"/>
    </source>
</evidence>
<dbReference type="RefSeq" id="WP_345452237.1">
    <property type="nucleotide sequence ID" value="NZ_BAABKK010000031.1"/>
</dbReference>
<keyword evidence="2" id="KW-1185">Reference proteome</keyword>
<name>A0ABP9SS06_9MICC</name>
<evidence type="ECO:0008006" key="3">
    <source>
        <dbReference type="Google" id="ProtNLM"/>
    </source>
</evidence>
<dbReference type="Proteomes" id="UP001500200">
    <property type="component" value="Unassembled WGS sequence"/>
</dbReference>
<sequence length="150" mass="16481">MYGADLQEGLVMCWAVLRGPAGELLAPMLPDLVSMLRAEKALDLTDGQAELLGRMSAATIDRRLAGRRAKLLPRGRSHTKPGSLLKSQIPVRTWAQWDNAVPGFVEIDLVGHDSRRATLDGYDYGAEEQLNEGRIRSAFRVSRGVWPANA</sequence>
<gene>
    <name evidence="1" type="ORF">GCM10023346_41170</name>
</gene>
<organism evidence="1 2">
    <name type="scientific">Arthrobacter gyeryongensis</name>
    <dbReference type="NCBI Taxonomy" id="1650592"/>
    <lineage>
        <taxon>Bacteria</taxon>
        <taxon>Bacillati</taxon>
        <taxon>Actinomycetota</taxon>
        <taxon>Actinomycetes</taxon>
        <taxon>Micrococcales</taxon>
        <taxon>Micrococcaceae</taxon>
        <taxon>Arthrobacter</taxon>
    </lineage>
</organism>
<reference evidence="2" key="1">
    <citation type="journal article" date="2019" name="Int. J. Syst. Evol. Microbiol.">
        <title>The Global Catalogue of Microorganisms (GCM) 10K type strain sequencing project: providing services to taxonomists for standard genome sequencing and annotation.</title>
        <authorList>
            <consortium name="The Broad Institute Genomics Platform"/>
            <consortium name="The Broad Institute Genome Sequencing Center for Infectious Disease"/>
            <person name="Wu L."/>
            <person name="Ma J."/>
        </authorList>
    </citation>
    <scope>NUCLEOTIDE SEQUENCE [LARGE SCALE GENOMIC DNA]</scope>
    <source>
        <strain evidence="2">JCM 18514</strain>
    </source>
</reference>
<dbReference type="EMBL" id="BAABKK010000031">
    <property type="protein sequence ID" value="GAA5200037.1"/>
    <property type="molecule type" value="Genomic_DNA"/>
</dbReference>
<comment type="caution">
    <text evidence="1">The sequence shown here is derived from an EMBL/GenBank/DDBJ whole genome shotgun (WGS) entry which is preliminary data.</text>
</comment>
<evidence type="ECO:0000313" key="2">
    <source>
        <dbReference type="Proteomes" id="UP001500200"/>
    </source>
</evidence>
<proteinExistence type="predicted"/>
<protein>
    <recommendedName>
        <fullName evidence="3">Transposase</fullName>
    </recommendedName>
</protein>